<dbReference type="Proteomes" id="UP000015500">
    <property type="component" value="Chromosome"/>
</dbReference>
<organism evidence="1 2">
    <name type="scientific">Geobacillus genomosp. 3</name>
    <dbReference type="NCBI Taxonomy" id="1921421"/>
    <lineage>
        <taxon>Bacteria</taxon>
        <taxon>Bacillati</taxon>
        <taxon>Bacillota</taxon>
        <taxon>Bacilli</taxon>
        <taxon>Bacillales</taxon>
        <taxon>Anoxybacillaceae</taxon>
        <taxon>Geobacillus</taxon>
    </lineage>
</organism>
<dbReference type="KEGG" id="gjf:M493_10365"/>
<protein>
    <submittedName>
        <fullName evidence="1">Uncharacterized protein</fullName>
    </submittedName>
</protein>
<sequence>MGECPPLKCFMIRYNRSMKSRKGQSFTSRAFVSPLLQTKFSVYADNMVYL</sequence>
<name>S5Z071_GEOG3</name>
<evidence type="ECO:0000313" key="2">
    <source>
        <dbReference type="Proteomes" id="UP000015500"/>
    </source>
</evidence>
<keyword evidence="2" id="KW-1185">Reference proteome</keyword>
<gene>
    <name evidence="1" type="ORF">M493_10365</name>
</gene>
<dbReference type="AlphaFoldDB" id="S5Z071"/>
<dbReference type="STRING" id="1921421.M493_10365"/>
<reference evidence="1 2" key="1">
    <citation type="journal article" date="2014" name="Genome Announc.">
        <title>Complete Genome Sequence of the Thermophilic Polychlorinated Biphenyl Degrader Geobacillus sp. Strain JF8 (NBRC 109937).</title>
        <authorList>
            <person name="Shintani M."/>
            <person name="Ohtsubo Y."/>
            <person name="Fukuda K."/>
            <person name="Hosoyama A."/>
            <person name="Ohji S."/>
            <person name="Yamazoe A."/>
            <person name="Fujita N."/>
            <person name="Nagata Y."/>
            <person name="Tsuda M."/>
            <person name="Hatta T."/>
            <person name="Kimbara K."/>
        </authorList>
    </citation>
    <scope>NUCLEOTIDE SEQUENCE [LARGE SCALE GENOMIC DNA]</scope>
    <source>
        <strain evidence="1 2">JF8</strain>
    </source>
</reference>
<dbReference type="EMBL" id="CP006254">
    <property type="protein sequence ID" value="AGT32334.1"/>
    <property type="molecule type" value="Genomic_DNA"/>
</dbReference>
<dbReference type="HOGENOM" id="CLU_3118258_0_0_9"/>
<evidence type="ECO:0000313" key="1">
    <source>
        <dbReference type="EMBL" id="AGT32334.1"/>
    </source>
</evidence>
<accession>S5Z071</accession>
<proteinExistence type="predicted"/>